<protein>
    <submittedName>
        <fullName evidence="1 3">Uncharacterized protein</fullName>
    </submittedName>
</protein>
<name>A0A0R3VVA7_TAEAS</name>
<accession>A0A0R3VVA7</accession>
<evidence type="ECO:0000313" key="3">
    <source>
        <dbReference type="WBParaSite" id="TASK_0000131301-mRNA-1"/>
    </source>
</evidence>
<organism evidence="3">
    <name type="scientific">Taenia asiatica</name>
    <name type="common">Asian tapeworm</name>
    <dbReference type="NCBI Taxonomy" id="60517"/>
    <lineage>
        <taxon>Eukaryota</taxon>
        <taxon>Metazoa</taxon>
        <taxon>Spiralia</taxon>
        <taxon>Lophotrochozoa</taxon>
        <taxon>Platyhelminthes</taxon>
        <taxon>Cestoda</taxon>
        <taxon>Eucestoda</taxon>
        <taxon>Cyclophyllidea</taxon>
        <taxon>Taeniidae</taxon>
        <taxon>Taenia</taxon>
    </lineage>
</organism>
<dbReference type="EMBL" id="UYRS01000309">
    <property type="protein sequence ID" value="VDK22849.1"/>
    <property type="molecule type" value="Genomic_DNA"/>
</dbReference>
<evidence type="ECO:0000313" key="1">
    <source>
        <dbReference type="EMBL" id="VDK22849.1"/>
    </source>
</evidence>
<reference evidence="1 2" key="2">
    <citation type="submission" date="2018-11" db="EMBL/GenBank/DDBJ databases">
        <authorList>
            <consortium name="Pathogen Informatics"/>
        </authorList>
    </citation>
    <scope>NUCLEOTIDE SEQUENCE [LARGE SCALE GENOMIC DNA]</scope>
</reference>
<evidence type="ECO:0000313" key="2">
    <source>
        <dbReference type="Proteomes" id="UP000282613"/>
    </source>
</evidence>
<dbReference type="Proteomes" id="UP000282613">
    <property type="component" value="Unassembled WGS sequence"/>
</dbReference>
<keyword evidence="2" id="KW-1185">Reference proteome</keyword>
<dbReference type="AlphaFoldDB" id="A0A0R3VVA7"/>
<reference evidence="3" key="1">
    <citation type="submission" date="2017-02" db="UniProtKB">
        <authorList>
            <consortium name="WormBaseParasite"/>
        </authorList>
    </citation>
    <scope>IDENTIFICATION</scope>
</reference>
<sequence>MLLTRQKLASPCYIPTSTLENDDYGCGRLILFTAAKEHRPMAQTGHHGGQSGVEVHLSIEEIKILSQSAALS</sequence>
<dbReference type="WBParaSite" id="TASK_0000131301-mRNA-1">
    <property type="protein sequence ID" value="TASK_0000131301-mRNA-1"/>
    <property type="gene ID" value="TASK_0000131301"/>
</dbReference>
<gene>
    <name evidence="1" type="ORF">TASK_LOCUS1314</name>
</gene>
<proteinExistence type="predicted"/>